<dbReference type="InterPro" id="IPR007243">
    <property type="entry name" value="Atg6/Beclin"/>
</dbReference>
<keyword evidence="2" id="KW-0175">Coiled coil</keyword>
<dbReference type="GO" id="GO:0000407">
    <property type="term" value="C:phagophore assembly site"/>
    <property type="evidence" value="ECO:0007669"/>
    <property type="project" value="TreeGrafter"/>
</dbReference>
<protein>
    <submittedName>
        <fullName evidence="5">Autophagy protein beclin1</fullName>
    </submittedName>
</protein>
<name>A0A1Y5IRM2_OSTTA</name>
<dbReference type="Proteomes" id="UP000195557">
    <property type="component" value="Unassembled WGS sequence"/>
</dbReference>
<dbReference type="EMBL" id="KZ155771">
    <property type="protein sequence ID" value="OUS49645.1"/>
    <property type="molecule type" value="Genomic_DNA"/>
</dbReference>
<evidence type="ECO:0000256" key="1">
    <source>
        <dbReference type="ARBA" id="ARBA00005965"/>
    </source>
</evidence>
<dbReference type="AlphaFoldDB" id="A0A1Y5IRM2"/>
<dbReference type="PANTHER" id="PTHR12768">
    <property type="entry name" value="BECLIN 1"/>
    <property type="match status" value="1"/>
</dbReference>
<evidence type="ECO:0000256" key="2">
    <source>
        <dbReference type="SAM" id="Coils"/>
    </source>
</evidence>
<organism evidence="5">
    <name type="scientific">Ostreococcus tauri</name>
    <name type="common">Marine green alga</name>
    <dbReference type="NCBI Taxonomy" id="70448"/>
    <lineage>
        <taxon>Eukaryota</taxon>
        <taxon>Viridiplantae</taxon>
        <taxon>Chlorophyta</taxon>
        <taxon>Mamiellophyceae</taxon>
        <taxon>Mamiellales</taxon>
        <taxon>Bathycoccaceae</taxon>
        <taxon>Ostreococcus</taxon>
    </lineage>
</organism>
<feature type="domain" description="Atg6 BARA" evidence="3">
    <location>
        <begin position="278"/>
        <end position="451"/>
    </location>
</feature>
<sequence length="454" mass="50584">MTSSNPSLPSRARARVSASLDVEHARTSVRVRIPSAFACAACAKTLEFVNVPERSRNAPMEESFVILAPELALRAKKTLGEEAWRRHALGGDAVSREGGMEASFVVLPERAEKSGIEPSVMARVFDVASELSERDHPLCDACSSLALTEVERRTREVEAECAAYEEALERLREAETEEGSGAGVSVVGGTSKAISTAVMDMEKAERDAEETLRELELELETTRAARSKLAKKAAALDEAEDTYWREFHAFKRNLNSHLEKRDSILTRTEQAQAHLDRLEKTNVFNDSFHIWTDGAFGTINGFRLGRLPNVMVEWDEINAAFGLACLLLHSMARICKFTFTQYTLKPMGSFPKVSDANGGVFELFGPVSIISSHKYDKAVLGFLTCLSELSEFMKARDVRQGVNPPFQLPFTISNDKVDGKKMSFTFNRDENWTYALKLMLTDLKLMLAWLSHKD</sequence>
<dbReference type="PANTHER" id="PTHR12768:SF4">
    <property type="entry name" value="BECLIN-1"/>
    <property type="match status" value="1"/>
</dbReference>
<accession>A0A1Y5IRM2</accession>
<dbReference type="Pfam" id="PF17675">
    <property type="entry name" value="APG6_N"/>
    <property type="match status" value="1"/>
</dbReference>
<dbReference type="GO" id="GO:0000045">
    <property type="term" value="P:autophagosome assembly"/>
    <property type="evidence" value="ECO:0007669"/>
    <property type="project" value="TreeGrafter"/>
</dbReference>
<dbReference type="GO" id="GO:0006995">
    <property type="term" value="P:cellular response to nitrogen starvation"/>
    <property type="evidence" value="ECO:0007669"/>
    <property type="project" value="TreeGrafter"/>
</dbReference>
<dbReference type="GO" id="GO:0034271">
    <property type="term" value="C:phosphatidylinositol 3-kinase complex, class III, type I"/>
    <property type="evidence" value="ECO:0007669"/>
    <property type="project" value="TreeGrafter"/>
</dbReference>
<comment type="similarity">
    <text evidence="1">Belongs to the beclin family.</text>
</comment>
<evidence type="ECO:0000259" key="4">
    <source>
        <dbReference type="Pfam" id="PF17675"/>
    </source>
</evidence>
<dbReference type="GO" id="GO:0043548">
    <property type="term" value="F:phosphatidylinositol 3-kinase binding"/>
    <property type="evidence" value="ECO:0007669"/>
    <property type="project" value="TreeGrafter"/>
</dbReference>
<evidence type="ECO:0000313" key="5">
    <source>
        <dbReference type="EMBL" id="OUS49645.1"/>
    </source>
</evidence>
<dbReference type="Pfam" id="PF04111">
    <property type="entry name" value="APG6"/>
    <property type="match status" value="1"/>
</dbReference>
<dbReference type="GO" id="GO:0034272">
    <property type="term" value="C:phosphatidylinositol 3-kinase complex, class III, type II"/>
    <property type="evidence" value="ECO:0007669"/>
    <property type="project" value="TreeGrafter"/>
</dbReference>
<dbReference type="InterPro" id="IPR038274">
    <property type="entry name" value="Atg6/Beclin_C_sf"/>
</dbReference>
<dbReference type="GO" id="GO:0045324">
    <property type="term" value="P:late endosome to vacuole transport"/>
    <property type="evidence" value="ECO:0007669"/>
    <property type="project" value="TreeGrafter"/>
</dbReference>
<evidence type="ECO:0000259" key="3">
    <source>
        <dbReference type="Pfam" id="PF04111"/>
    </source>
</evidence>
<dbReference type="GO" id="GO:0000423">
    <property type="term" value="P:mitophagy"/>
    <property type="evidence" value="ECO:0007669"/>
    <property type="project" value="TreeGrafter"/>
</dbReference>
<dbReference type="InterPro" id="IPR041691">
    <property type="entry name" value="Atg6/beclin_CC"/>
</dbReference>
<feature type="coiled-coil region" evidence="2">
    <location>
        <begin position="147"/>
        <end position="232"/>
    </location>
</feature>
<dbReference type="InterPro" id="IPR040455">
    <property type="entry name" value="Atg6_BARA"/>
</dbReference>
<gene>
    <name evidence="5" type="ORF">BE221DRAFT_6626</name>
</gene>
<feature type="domain" description="Atg6/beclin coiled-coil" evidence="4">
    <location>
        <begin position="137"/>
        <end position="275"/>
    </location>
</feature>
<proteinExistence type="inferred from homology"/>
<dbReference type="GO" id="GO:0030674">
    <property type="term" value="F:protein-macromolecule adaptor activity"/>
    <property type="evidence" value="ECO:0007669"/>
    <property type="project" value="TreeGrafter"/>
</dbReference>
<dbReference type="eggNOG" id="KOG2751">
    <property type="taxonomic scope" value="Eukaryota"/>
</dbReference>
<dbReference type="Gene3D" id="1.10.418.40">
    <property type="entry name" value="Autophagy protein 6/Beclin 1"/>
    <property type="match status" value="1"/>
</dbReference>
<feature type="non-terminal residue" evidence="5">
    <location>
        <position position="1"/>
    </location>
</feature>
<reference evidence="5" key="1">
    <citation type="submission" date="2017-04" db="EMBL/GenBank/DDBJ databases">
        <title>Population genomics of picophytoplankton unveils novel chromosome hypervariability.</title>
        <authorList>
            <consortium name="DOE Joint Genome Institute"/>
            <person name="Blanc-Mathieu R."/>
            <person name="Krasovec M."/>
            <person name="Hebrard M."/>
            <person name="Yau S."/>
            <person name="Desgranges E."/>
            <person name="Martin J."/>
            <person name="Schackwitz W."/>
            <person name="Kuo A."/>
            <person name="Salin G."/>
            <person name="Donnadieu C."/>
            <person name="Desdevises Y."/>
            <person name="Sanchez-Ferandin S."/>
            <person name="Moreau H."/>
            <person name="Rivals E."/>
            <person name="Grigoriev I.V."/>
            <person name="Grimsley N."/>
            <person name="Eyre-Walker A."/>
            <person name="Piganeau G."/>
        </authorList>
    </citation>
    <scope>NUCLEOTIDE SEQUENCE [LARGE SCALE GENOMIC DNA]</scope>
    <source>
        <strain evidence="5">RCC 1115</strain>
    </source>
</reference>